<evidence type="ECO:0000313" key="3">
    <source>
        <dbReference type="Proteomes" id="UP000612680"/>
    </source>
</evidence>
<feature type="transmembrane region" description="Helical" evidence="1">
    <location>
        <begin position="12"/>
        <end position="35"/>
    </location>
</feature>
<accession>A0ABX7I3X5</accession>
<organism evidence="2 3">
    <name type="scientific">Dyadobacter sandarakinus</name>
    <dbReference type="NCBI Taxonomy" id="2747268"/>
    <lineage>
        <taxon>Bacteria</taxon>
        <taxon>Pseudomonadati</taxon>
        <taxon>Bacteroidota</taxon>
        <taxon>Cytophagia</taxon>
        <taxon>Cytophagales</taxon>
        <taxon>Spirosomataceae</taxon>
        <taxon>Dyadobacter</taxon>
    </lineage>
</organism>
<keyword evidence="1" id="KW-0472">Membrane</keyword>
<sequence>MKKLSLVLLHLWWIVQLLLILTAVFVVSLFVTAGFGNYRIEEVISAVLEIVNV</sequence>
<keyword evidence="1" id="KW-1133">Transmembrane helix</keyword>
<keyword evidence="3" id="KW-1185">Reference proteome</keyword>
<dbReference type="RefSeq" id="WP_204660511.1">
    <property type="nucleotide sequence ID" value="NZ_CP056775.1"/>
</dbReference>
<dbReference type="EMBL" id="CP056775">
    <property type="protein sequence ID" value="QRQ99750.1"/>
    <property type="molecule type" value="Genomic_DNA"/>
</dbReference>
<proteinExistence type="predicted"/>
<protein>
    <submittedName>
        <fullName evidence="2">Uncharacterized protein</fullName>
    </submittedName>
</protein>
<keyword evidence="1" id="KW-0812">Transmembrane</keyword>
<evidence type="ECO:0000313" key="2">
    <source>
        <dbReference type="EMBL" id="QRQ99750.1"/>
    </source>
</evidence>
<reference evidence="2 3" key="1">
    <citation type="submission" date="2020-06" db="EMBL/GenBank/DDBJ databases">
        <title>Dyadobacter sandarakinus sp. nov., isolated from the soil of the Arctic Yellow River Station.</title>
        <authorList>
            <person name="Zhang Y."/>
            <person name="Peng F."/>
        </authorList>
    </citation>
    <scope>NUCLEOTIDE SEQUENCE [LARGE SCALE GENOMIC DNA]</scope>
    <source>
        <strain evidence="2 3">Q3-56</strain>
    </source>
</reference>
<evidence type="ECO:0000256" key="1">
    <source>
        <dbReference type="SAM" id="Phobius"/>
    </source>
</evidence>
<gene>
    <name evidence="2" type="ORF">HWI92_01860</name>
</gene>
<dbReference type="Proteomes" id="UP000612680">
    <property type="component" value="Chromosome"/>
</dbReference>
<name>A0ABX7I3X5_9BACT</name>